<dbReference type="Proteomes" id="UP000541810">
    <property type="component" value="Unassembled WGS sequence"/>
</dbReference>
<protein>
    <submittedName>
        <fullName evidence="1">T5SS/PEP-CTERM-associated repeat protein</fullName>
    </submittedName>
</protein>
<proteinExistence type="predicted"/>
<sequence length="1364" mass="136826">MYISKHRNVAAWSATGLVVVVAVAGMRAEAQDAEWINPTPPPGPFPFLIYGTGSNWDTGNAPTLADNALFQVDLMGNPIVLSAGSQSNNLTVADNAWTFSGITSGDLTTAGVALIDDVTATSLATGASLNIADSALWNIADAALTNDNDLLVAQQGFGTLGIQTSSDVTAENIFVGNSAGAVGVVNVDGVGSTLAAVRTDSQGRIINIGGDGGTGTVNLTNGGQLLTTNAGGSANQDIVVGRSFFDADLADPANPVVRSVGTLNVSGAGSLAETSDFLVGHLGGIGTVNILDGGQVVLAEGASPQALFGSGEGSVGNGTIDGTDSVLRAHAVFVGTSGGTAQIAVSNGGELITEITAQATDSTNEGDLIIGNTNAAGAIANGLVAVYGTDGTTASAVNADNIVIVGSDGLGELRVGRDLNDNFQDFGQVNAAQIIVGDLDNNDQDNRVVVDGANAQVQTSGAIIVGDAGRGVWESFNGSTTTAGTSFNVGLRDGSVSTALFDGTGTTLTALNLFVGNGTGVGSTGTATFRNGATATLNGVFATNDTGSGVTIGDDDEGIGTLNIEGVGSRVETTNSTWFIGGSENENGGTGTVNISAGGVGIASGRTWIGYRANAQGTLNVTGTGSRYDANGDFILVGFQGDGFLNIDSGGVVNGNGLILADEPGSAGSDITVDGAGSQLNLTQRLSVGDENDATMTVSGGAVVNVASNFADPDVADRRLIIGRVNSSNDSSLTVTGVGSAVNYFGGERISVGFQAGTAADRNKLHVLDGAVVRAFRTDAANPATQGFMVLGDESNGHGELLVDGAGSLVDVRYLDIGQANGASGSVTVSNGGEVQIAEYSEVGAGGDGDNFLTVEDAGSLYETGGDLSVAAGSSSLRVDGEMRIRDGGAVVTGGNGFIGRASTNVGRVDIGGPGAMATWDVAGNFYMSGSTNVSSSGGSQSSGSSTLNLLENGRITIDGDFYLKDRGTINLTGGELIANDLIFLDFTGTNYTPVPTVNWDTGLIRYTGSKTFATSDINTVFSGGPALLDAGKHLAFDGLAVLGGPIEVDGGSLSIGSISTGSFSQVEFDSGTLNFTNSGIVVTSSGLFGSTLVIDEDETINVTNSTFVQSDGLLNVAEGNFSSGATVNSGTIVIAQGTADFGTLNNTNGDLVLVDAITTGTINGGDITIVNTNAASALALTSGSSIAFGIETAAGADDLLQVDNTATLAGSLIVSAADVSGIGLGDEYDLILADTVTGTFDNIALPTLDSGLEFDVLYEASRVALSVVAINLLAGDYNGNGIVDAADYTVWADNFGSTTDLAADGNGNGVIDAADYTVWQDNFGNTNASPNTLATIPEPTTGFVLLTLTGLATTRRRHTQLTP</sequence>
<dbReference type="EMBL" id="JACHGY010000001">
    <property type="protein sequence ID" value="MBB6429778.1"/>
    <property type="molecule type" value="Genomic_DNA"/>
</dbReference>
<dbReference type="InterPro" id="IPR036439">
    <property type="entry name" value="Dockerin_dom_sf"/>
</dbReference>
<dbReference type="InterPro" id="IPR030895">
    <property type="entry name" value="T5SS_PEPC_rpt"/>
</dbReference>
<dbReference type="GO" id="GO:0000272">
    <property type="term" value="P:polysaccharide catabolic process"/>
    <property type="evidence" value="ECO:0007669"/>
    <property type="project" value="InterPro"/>
</dbReference>
<dbReference type="NCBIfam" id="TIGR04393">
    <property type="entry name" value="rpt_T5SS_PEPC"/>
    <property type="match status" value="4"/>
</dbReference>
<evidence type="ECO:0000313" key="2">
    <source>
        <dbReference type="Proteomes" id="UP000541810"/>
    </source>
</evidence>
<organism evidence="1 2">
    <name type="scientific">Algisphaera agarilytica</name>
    <dbReference type="NCBI Taxonomy" id="1385975"/>
    <lineage>
        <taxon>Bacteria</taxon>
        <taxon>Pseudomonadati</taxon>
        <taxon>Planctomycetota</taxon>
        <taxon>Phycisphaerae</taxon>
        <taxon>Phycisphaerales</taxon>
        <taxon>Phycisphaeraceae</taxon>
        <taxon>Algisphaera</taxon>
    </lineage>
</organism>
<name>A0A7X0H601_9BACT</name>
<keyword evidence="2" id="KW-1185">Reference proteome</keyword>
<accession>A0A7X0H601</accession>
<comment type="caution">
    <text evidence="1">The sequence shown here is derived from an EMBL/GenBank/DDBJ whole genome shotgun (WGS) entry which is preliminary data.</text>
</comment>
<dbReference type="Gene3D" id="1.10.1330.10">
    <property type="entry name" value="Dockerin domain"/>
    <property type="match status" value="1"/>
</dbReference>
<dbReference type="PROSITE" id="PS00018">
    <property type="entry name" value="EF_HAND_1"/>
    <property type="match status" value="2"/>
</dbReference>
<dbReference type="SUPFAM" id="SSF63446">
    <property type="entry name" value="Type I dockerin domain"/>
    <property type="match status" value="1"/>
</dbReference>
<evidence type="ECO:0000313" key="1">
    <source>
        <dbReference type="EMBL" id="MBB6429778.1"/>
    </source>
</evidence>
<dbReference type="InterPro" id="IPR018247">
    <property type="entry name" value="EF_Hand_1_Ca_BS"/>
</dbReference>
<reference evidence="1 2" key="1">
    <citation type="submission" date="2020-08" db="EMBL/GenBank/DDBJ databases">
        <title>Genomic Encyclopedia of Type Strains, Phase IV (KMG-IV): sequencing the most valuable type-strain genomes for metagenomic binning, comparative biology and taxonomic classification.</title>
        <authorList>
            <person name="Goeker M."/>
        </authorList>
    </citation>
    <scope>NUCLEOTIDE SEQUENCE [LARGE SCALE GENOMIC DNA]</scope>
    <source>
        <strain evidence="1 2">DSM 103725</strain>
    </source>
</reference>
<gene>
    <name evidence="1" type="ORF">HNQ40_001584</name>
</gene>